<dbReference type="KEGG" id="spar:SPRG_12279"/>
<feature type="region of interest" description="Disordered" evidence="1">
    <location>
        <begin position="18"/>
        <end position="53"/>
    </location>
</feature>
<accession>A0A067C0M6</accession>
<dbReference type="EMBL" id="KK583265">
    <property type="protein sequence ID" value="KDO22650.1"/>
    <property type="molecule type" value="Genomic_DNA"/>
</dbReference>
<feature type="compositionally biased region" description="Basic and acidic residues" evidence="1">
    <location>
        <begin position="21"/>
        <end position="37"/>
    </location>
</feature>
<evidence type="ECO:0000256" key="2">
    <source>
        <dbReference type="SAM" id="SignalP"/>
    </source>
</evidence>
<keyword evidence="2" id="KW-0732">Signal</keyword>
<evidence type="ECO:0000313" key="4">
    <source>
        <dbReference type="Proteomes" id="UP000030745"/>
    </source>
</evidence>
<evidence type="ECO:0000313" key="3">
    <source>
        <dbReference type="EMBL" id="KDO22650.1"/>
    </source>
</evidence>
<sequence length="163" mass="16574">MKLLSIILAAAPLANDDACPDDVHSGADGRPHGRPDEGPNVGPHGGPQPGNGSPILINLAVPDHVGVDCPGIKSRHPAGTLFCGSPKPPGANIYEPSCDQSMTITYKGKSVTCVISFQATGVGLTTGAYVEIVPEAYKVLTGETYGGQLHGGTCTGVCNVARS</sequence>
<name>A0A067C0M6_SAPPC</name>
<dbReference type="VEuPathDB" id="FungiDB:SPRG_12279"/>
<organism evidence="3 4">
    <name type="scientific">Saprolegnia parasitica (strain CBS 223.65)</name>
    <dbReference type="NCBI Taxonomy" id="695850"/>
    <lineage>
        <taxon>Eukaryota</taxon>
        <taxon>Sar</taxon>
        <taxon>Stramenopiles</taxon>
        <taxon>Oomycota</taxon>
        <taxon>Saprolegniomycetes</taxon>
        <taxon>Saprolegniales</taxon>
        <taxon>Saprolegniaceae</taxon>
        <taxon>Saprolegnia</taxon>
    </lineage>
</organism>
<dbReference type="Proteomes" id="UP000030745">
    <property type="component" value="Unassembled WGS sequence"/>
</dbReference>
<proteinExistence type="predicted"/>
<dbReference type="AlphaFoldDB" id="A0A067C0M6"/>
<feature type="chain" id="PRO_5001633975" description="LCCL domain-containing protein" evidence="2">
    <location>
        <begin position="19"/>
        <end position="163"/>
    </location>
</feature>
<gene>
    <name evidence="3" type="ORF">SPRG_12279</name>
</gene>
<evidence type="ECO:0000256" key="1">
    <source>
        <dbReference type="SAM" id="MobiDB-lite"/>
    </source>
</evidence>
<evidence type="ECO:0008006" key="5">
    <source>
        <dbReference type="Google" id="ProtNLM"/>
    </source>
</evidence>
<dbReference type="RefSeq" id="XP_012206657.1">
    <property type="nucleotide sequence ID" value="XM_012351267.1"/>
</dbReference>
<keyword evidence="4" id="KW-1185">Reference proteome</keyword>
<dbReference type="GeneID" id="24134253"/>
<dbReference type="OrthoDB" id="623670at2759"/>
<reference evidence="3 4" key="1">
    <citation type="journal article" date="2013" name="PLoS Genet.">
        <title>Distinctive expansion of potential virulence genes in the genome of the oomycete fish pathogen Saprolegnia parasitica.</title>
        <authorList>
            <person name="Jiang R.H."/>
            <person name="de Bruijn I."/>
            <person name="Haas B.J."/>
            <person name="Belmonte R."/>
            <person name="Lobach L."/>
            <person name="Christie J."/>
            <person name="van den Ackerveken G."/>
            <person name="Bottin A."/>
            <person name="Bulone V."/>
            <person name="Diaz-Moreno S.M."/>
            <person name="Dumas B."/>
            <person name="Fan L."/>
            <person name="Gaulin E."/>
            <person name="Govers F."/>
            <person name="Grenville-Briggs L.J."/>
            <person name="Horner N.R."/>
            <person name="Levin J.Z."/>
            <person name="Mammella M."/>
            <person name="Meijer H.J."/>
            <person name="Morris P."/>
            <person name="Nusbaum C."/>
            <person name="Oome S."/>
            <person name="Phillips A.J."/>
            <person name="van Rooyen D."/>
            <person name="Rzeszutek E."/>
            <person name="Saraiva M."/>
            <person name="Secombes C.J."/>
            <person name="Seidl M.F."/>
            <person name="Snel B."/>
            <person name="Stassen J.H."/>
            <person name="Sykes S."/>
            <person name="Tripathy S."/>
            <person name="van den Berg H."/>
            <person name="Vega-Arreguin J.C."/>
            <person name="Wawra S."/>
            <person name="Young S.K."/>
            <person name="Zeng Q."/>
            <person name="Dieguez-Uribeondo J."/>
            <person name="Russ C."/>
            <person name="Tyler B.M."/>
            <person name="van West P."/>
        </authorList>
    </citation>
    <scope>NUCLEOTIDE SEQUENCE [LARGE SCALE GENOMIC DNA]</scope>
    <source>
        <strain evidence="3 4">CBS 223.65</strain>
    </source>
</reference>
<feature type="signal peptide" evidence="2">
    <location>
        <begin position="1"/>
        <end position="18"/>
    </location>
</feature>
<protein>
    <recommendedName>
        <fullName evidence="5">LCCL domain-containing protein</fullName>
    </recommendedName>
</protein>